<dbReference type="PATRIC" id="fig|1698270.3.peg.852"/>
<gene>
    <name evidence="6" type="ORF">AKJ40_03340</name>
</gene>
<dbReference type="AlphaFoldDB" id="A0A133UYV6"/>
<evidence type="ECO:0000313" key="6">
    <source>
        <dbReference type="EMBL" id="KXA99354.1"/>
    </source>
</evidence>
<comment type="caution">
    <text evidence="6">The sequence shown here is derived from an EMBL/GenBank/DDBJ whole genome shotgun (WGS) entry which is preliminary data.</text>
</comment>
<evidence type="ECO:0000256" key="1">
    <source>
        <dbReference type="ARBA" id="ARBA00022691"/>
    </source>
</evidence>
<dbReference type="GO" id="GO:0046872">
    <property type="term" value="F:metal ion binding"/>
    <property type="evidence" value="ECO:0007669"/>
    <property type="project" value="UniProtKB-KW"/>
</dbReference>
<evidence type="ECO:0000256" key="3">
    <source>
        <dbReference type="ARBA" id="ARBA00023004"/>
    </source>
</evidence>
<dbReference type="PANTHER" id="PTHR11228:SF34">
    <property type="entry name" value="TUNGSTEN-CONTAINING ALDEHYDE FERREDOXIN OXIDOREDUCTASE COFACTOR MODIFYING PROTEIN"/>
    <property type="match status" value="1"/>
</dbReference>
<dbReference type="EMBL" id="LHXU01000055">
    <property type="protein sequence ID" value="KXA99354.1"/>
    <property type="molecule type" value="Genomic_DNA"/>
</dbReference>
<dbReference type="Gene3D" id="3.20.20.70">
    <property type="entry name" value="Aldolase class I"/>
    <property type="match status" value="1"/>
</dbReference>
<accession>A0A133UYV6</accession>
<protein>
    <recommendedName>
        <fullName evidence="5">Radical SAM core domain-containing protein</fullName>
    </recommendedName>
</protein>
<organism evidence="6 7">
    <name type="scientific">candidate division MSBL1 archaeon SCGC-AAA259M10</name>
    <dbReference type="NCBI Taxonomy" id="1698270"/>
    <lineage>
        <taxon>Archaea</taxon>
        <taxon>Methanobacteriati</taxon>
        <taxon>Methanobacteriota</taxon>
        <taxon>candidate division MSBL1</taxon>
    </lineage>
</organism>
<dbReference type="InterPro" id="IPR050377">
    <property type="entry name" value="Radical_SAM_PqqE_MftC-like"/>
</dbReference>
<keyword evidence="4" id="KW-0411">Iron-sulfur</keyword>
<keyword evidence="7" id="KW-1185">Reference proteome</keyword>
<dbReference type="InterPro" id="IPR013785">
    <property type="entry name" value="Aldolase_TIM"/>
</dbReference>
<dbReference type="SUPFAM" id="SSF102114">
    <property type="entry name" value="Radical SAM enzymes"/>
    <property type="match status" value="1"/>
</dbReference>
<dbReference type="PANTHER" id="PTHR11228">
    <property type="entry name" value="RADICAL SAM DOMAIN PROTEIN"/>
    <property type="match status" value="1"/>
</dbReference>
<dbReference type="Proteomes" id="UP000070341">
    <property type="component" value="Unassembled WGS sequence"/>
</dbReference>
<keyword evidence="3" id="KW-0408">Iron</keyword>
<evidence type="ECO:0000259" key="5">
    <source>
        <dbReference type="Pfam" id="PF04055"/>
    </source>
</evidence>
<dbReference type="SFLD" id="SFLDS00029">
    <property type="entry name" value="Radical_SAM"/>
    <property type="match status" value="1"/>
</dbReference>
<evidence type="ECO:0000256" key="4">
    <source>
        <dbReference type="ARBA" id="ARBA00023014"/>
    </source>
</evidence>
<reference evidence="6 7" key="1">
    <citation type="journal article" date="2016" name="Sci. Rep.">
        <title>Metabolic traits of an uncultured archaeal lineage -MSBL1- from brine pools of the Red Sea.</title>
        <authorList>
            <person name="Mwirichia R."/>
            <person name="Alam I."/>
            <person name="Rashid M."/>
            <person name="Vinu M."/>
            <person name="Ba-Alawi W."/>
            <person name="Anthony Kamau A."/>
            <person name="Kamanda Ngugi D."/>
            <person name="Goker M."/>
            <person name="Klenk H.P."/>
            <person name="Bajic V."/>
            <person name="Stingl U."/>
        </authorList>
    </citation>
    <scope>NUCLEOTIDE SEQUENCE [LARGE SCALE GENOMIC DNA]</scope>
    <source>
        <strain evidence="6">SCGC-AAA259M10</strain>
    </source>
</reference>
<feature type="domain" description="Radical SAM core" evidence="5">
    <location>
        <begin position="16"/>
        <end position="123"/>
    </location>
</feature>
<keyword evidence="2" id="KW-0479">Metal-binding</keyword>
<sequence length="165" mass="18597">MGKDRGLYITEIDFLLTYRCLKECDHCFVWGGPSATGTFNLEDLYTLIGEGEELGTVKTIYFEGGEPFLYYPVLLAGLKRAKECGFEVGVVSDAYWATSREDAEEWLRPIASIGVSDLSLSCDRYHGKELEVEEVSLVLNPSTFSTLLRPEERSVHYDCYPEALI</sequence>
<dbReference type="Pfam" id="PF04055">
    <property type="entry name" value="Radical_SAM"/>
    <property type="match status" value="1"/>
</dbReference>
<name>A0A133UYV6_9EURY</name>
<keyword evidence="1" id="KW-0949">S-adenosyl-L-methionine</keyword>
<evidence type="ECO:0000313" key="7">
    <source>
        <dbReference type="Proteomes" id="UP000070341"/>
    </source>
</evidence>
<proteinExistence type="predicted"/>
<dbReference type="InterPro" id="IPR007197">
    <property type="entry name" value="rSAM"/>
</dbReference>
<dbReference type="GO" id="GO:0051536">
    <property type="term" value="F:iron-sulfur cluster binding"/>
    <property type="evidence" value="ECO:0007669"/>
    <property type="project" value="UniProtKB-KW"/>
</dbReference>
<dbReference type="InterPro" id="IPR058240">
    <property type="entry name" value="rSAM_sf"/>
</dbReference>
<evidence type="ECO:0000256" key="2">
    <source>
        <dbReference type="ARBA" id="ARBA00022723"/>
    </source>
</evidence>
<dbReference type="GO" id="GO:0003824">
    <property type="term" value="F:catalytic activity"/>
    <property type="evidence" value="ECO:0007669"/>
    <property type="project" value="InterPro"/>
</dbReference>